<evidence type="ECO:0000313" key="8">
    <source>
        <dbReference type="EMBL" id="GEK20864.1"/>
    </source>
</evidence>
<name>A0A510V1T4_9CELL</name>
<dbReference type="Gene3D" id="2.70.70.10">
    <property type="entry name" value="Glucose Permease (Domain IIA)"/>
    <property type="match status" value="1"/>
</dbReference>
<sequence length="153" mass="15640">MTTLRLLSPLTGVVRPVSAVPDPVFAEGMVGPGLALEPQHVQHQTVLAPADGVVGALHPHAFALELGEGRTILVHLGIDTVGLAGQGFTLHVEGGQTVRAGDRLVTWSPVDVSAAGLATICPVVALQADPDLLTVLVADGDTVEAGTPLLDWA</sequence>
<dbReference type="AlphaFoldDB" id="A0A510V1T4"/>
<keyword evidence="9" id="KW-1185">Reference proteome</keyword>
<evidence type="ECO:0000256" key="5">
    <source>
        <dbReference type="ARBA" id="ARBA00022683"/>
    </source>
</evidence>
<keyword evidence="2" id="KW-0813">Transport</keyword>
<keyword evidence="5" id="KW-0598">Phosphotransferase system</keyword>
<evidence type="ECO:0000256" key="1">
    <source>
        <dbReference type="ARBA" id="ARBA00004496"/>
    </source>
</evidence>
<dbReference type="PANTHER" id="PTHR45008">
    <property type="entry name" value="PTS SYSTEM GLUCOSE-SPECIFIC EIIA COMPONENT"/>
    <property type="match status" value="1"/>
</dbReference>
<dbReference type="InterPro" id="IPR011055">
    <property type="entry name" value="Dup_hybrid_motif"/>
</dbReference>
<evidence type="ECO:0000256" key="4">
    <source>
        <dbReference type="ARBA" id="ARBA00022679"/>
    </source>
</evidence>
<keyword evidence="6" id="KW-0418">Kinase</keyword>
<dbReference type="InterPro" id="IPR001127">
    <property type="entry name" value="PTS_EIIA_1_perm"/>
</dbReference>
<dbReference type="GO" id="GO:0016301">
    <property type="term" value="F:kinase activity"/>
    <property type="evidence" value="ECO:0007669"/>
    <property type="project" value="UniProtKB-KW"/>
</dbReference>
<dbReference type="InterPro" id="IPR050890">
    <property type="entry name" value="PTS_EIIA_component"/>
</dbReference>
<dbReference type="RefSeq" id="WP_146926409.1">
    <property type="nucleotide sequence ID" value="NZ_BJUB01000003.1"/>
</dbReference>
<dbReference type="EMBL" id="BJUB01000003">
    <property type="protein sequence ID" value="GEK20864.1"/>
    <property type="molecule type" value="Genomic_DNA"/>
</dbReference>
<comment type="caution">
    <text evidence="8">The sequence shown here is derived from an EMBL/GenBank/DDBJ whole genome shotgun (WGS) entry which is preliminary data.</text>
</comment>
<dbReference type="OrthoDB" id="9797715at2"/>
<dbReference type="SUPFAM" id="SSF51261">
    <property type="entry name" value="Duplicated hybrid motif"/>
    <property type="match status" value="1"/>
</dbReference>
<dbReference type="PROSITE" id="PS00371">
    <property type="entry name" value="PTS_EIIA_TYPE_1_HIS"/>
    <property type="match status" value="1"/>
</dbReference>
<reference evidence="8 9" key="1">
    <citation type="submission" date="2019-07" db="EMBL/GenBank/DDBJ databases">
        <title>Whole genome shotgun sequence of Cellulomonas xylanilytica NBRC 101102.</title>
        <authorList>
            <person name="Hosoyama A."/>
            <person name="Uohara A."/>
            <person name="Ohji S."/>
            <person name="Ichikawa N."/>
        </authorList>
    </citation>
    <scope>NUCLEOTIDE SEQUENCE [LARGE SCALE GENOMIC DNA]</scope>
    <source>
        <strain evidence="8 9">NBRC 101102</strain>
    </source>
</reference>
<accession>A0A510V1T4</accession>
<evidence type="ECO:0000256" key="2">
    <source>
        <dbReference type="ARBA" id="ARBA00022448"/>
    </source>
</evidence>
<dbReference type="Pfam" id="PF00358">
    <property type="entry name" value="PTS_EIIA_1"/>
    <property type="match status" value="1"/>
</dbReference>
<evidence type="ECO:0000256" key="3">
    <source>
        <dbReference type="ARBA" id="ARBA00022597"/>
    </source>
</evidence>
<evidence type="ECO:0000313" key="9">
    <source>
        <dbReference type="Proteomes" id="UP000321118"/>
    </source>
</evidence>
<evidence type="ECO:0000259" key="7">
    <source>
        <dbReference type="PROSITE" id="PS51093"/>
    </source>
</evidence>
<gene>
    <name evidence="8" type="primary">nagE</name>
    <name evidence="8" type="ORF">CXY01_13840</name>
</gene>
<comment type="subcellular location">
    <subcellularLocation>
        <location evidence="1">Cytoplasm</location>
    </subcellularLocation>
</comment>
<organism evidence="8 9">
    <name type="scientific">Cellulomonas xylanilytica</name>
    <dbReference type="NCBI Taxonomy" id="233583"/>
    <lineage>
        <taxon>Bacteria</taxon>
        <taxon>Bacillati</taxon>
        <taxon>Actinomycetota</taxon>
        <taxon>Actinomycetes</taxon>
        <taxon>Micrococcales</taxon>
        <taxon>Cellulomonadaceae</taxon>
        <taxon>Cellulomonas</taxon>
    </lineage>
</organism>
<dbReference type="PROSITE" id="PS51093">
    <property type="entry name" value="PTS_EIIA_TYPE_1"/>
    <property type="match status" value="1"/>
</dbReference>
<protein>
    <submittedName>
        <fullName evidence="8">PTS glucose transporter subunit IIA</fullName>
    </submittedName>
</protein>
<proteinExistence type="predicted"/>
<dbReference type="GO" id="GO:0005737">
    <property type="term" value="C:cytoplasm"/>
    <property type="evidence" value="ECO:0007669"/>
    <property type="project" value="UniProtKB-SubCell"/>
</dbReference>
<evidence type="ECO:0000256" key="6">
    <source>
        <dbReference type="ARBA" id="ARBA00022777"/>
    </source>
</evidence>
<dbReference type="NCBIfam" id="TIGR00830">
    <property type="entry name" value="PTBA"/>
    <property type="match status" value="1"/>
</dbReference>
<keyword evidence="4" id="KW-0808">Transferase</keyword>
<feature type="domain" description="PTS EIIA type-1" evidence="7">
    <location>
        <begin position="22"/>
        <end position="127"/>
    </location>
</feature>
<dbReference type="PANTHER" id="PTHR45008:SF1">
    <property type="entry name" value="PTS SYSTEM GLUCOSE-SPECIFIC EIIA COMPONENT"/>
    <property type="match status" value="1"/>
</dbReference>
<dbReference type="Proteomes" id="UP000321118">
    <property type="component" value="Unassembled WGS sequence"/>
</dbReference>
<keyword evidence="3 8" id="KW-0762">Sugar transport</keyword>
<dbReference type="GO" id="GO:0009401">
    <property type="term" value="P:phosphoenolpyruvate-dependent sugar phosphotransferase system"/>
    <property type="evidence" value="ECO:0007669"/>
    <property type="project" value="UniProtKB-KW"/>
</dbReference>